<keyword evidence="8" id="KW-0333">Golgi apparatus</keyword>
<keyword evidence="10 13" id="KW-0456">Lyase</keyword>
<dbReference type="InterPro" id="IPR013024">
    <property type="entry name" value="GGCT-like"/>
</dbReference>
<keyword evidence="16" id="KW-1185">Reference proteome</keyword>
<dbReference type="AlphaFoldDB" id="H3AU62"/>
<dbReference type="InterPro" id="IPR036568">
    <property type="entry name" value="GGCT-like_sf"/>
</dbReference>
<proteinExistence type="inferred from homology"/>
<dbReference type="InterPro" id="IPR006840">
    <property type="entry name" value="ChaC"/>
</dbReference>
<evidence type="ECO:0000256" key="8">
    <source>
        <dbReference type="ARBA" id="ARBA00023034"/>
    </source>
</evidence>
<dbReference type="GO" id="GO:0006915">
    <property type="term" value="P:apoptotic process"/>
    <property type="evidence" value="ECO:0007669"/>
    <property type="project" value="UniProtKB-KW"/>
</dbReference>
<dbReference type="FunFam" id="3.10.490.10:FF:000005">
    <property type="entry name" value="Gamma-glutamylcyclotransferase"/>
    <property type="match status" value="1"/>
</dbReference>
<dbReference type="Gene3D" id="3.10.490.10">
    <property type="entry name" value="Gamma-glutamyl cyclotransferase-like"/>
    <property type="match status" value="1"/>
</dbReference>
<protein>
    <recommendedName>
        <fullName evidence="13">Gamma-glutamylcyclotransferase</fullName>
        <ecNumber evidence="13">4.3.2.7</ecNumber>
    </recommendedName>
</protein>
<dbReference type="PANTHER" id="PTHR12192">
    <property type="entry name" value="CATION TRANSPORT PROTEIN CHAC-RELATED"/>
    <property type="match status" value="1"/>
</dbReference>
<dbReference type="GO" id="GO:0061928">
    <property type="term" value="F:glutathione specific gamma-glutamylcyclotransferase activity"/>
    <property type="evidence" value="ECO:0007669"/>
    <property type="project" value="UniProtKB-EC"/>
</dbReference>
<comment type="catalytic activity">
    <reaction evidence="11 13">
        <text>glutathione = L-cysteinylglycine + 5-oxo-L-proline</text>
        <dbReference type="Rhea" id="RHEA:47724"/>
        <dbReference type="ChEBI" id="CHEBI:57925"/>
        <dbReference type="ChEBI" id="CHEBI:58402"/>
        <dbReference type="ChEBI" id="CHEBI:61694"/>
        <dbReference type="EC" id="4.3.2.7"/>
    </reaction>
</comment>
<dbReference type="GO" id="GO:0007399">
    <property type="term" value="P:nervous system development"/>
    <property type="evidence" value="ECO:0007669"/>
    <property type="project" value="UniProtKB-KW"/>
</dbReference>
<evidence type="ECO:0000313" key="15">
    <source>
        <dbReference type="Ensembl" id="ENSLACP00000013183.1"/>
    </source>
</evidence>
<evidence type="ECO:0000256" key="10">
    <source>
        <dbReference type="ARBA" id="ARBA00023239"/>
    </source>
</evidence>
<dbReference type="GeneTree" id="ENSGT00390000003855"/>
<reference evidence="15" key="3">
    <citation type="submission" date="2025-09" db="UniProtKB">
        <authorList>
            <consortium name="Ensembl"/>
        </authorList>
    </citation>
    <scope>IDENTIFICATION</scope>
</reference>
<dbReference type="Proteomes" id="UP000008672">
    <property type="component" value="Unassembled WGS sequence"/>
</dbReference>
<keyword evidence="4" id="KW-0963">Cytoplasm</keyword>
<comment type="function">
    <text evidence="12">Catalyzes the cleavage of glutathione into 5-oxo-L-proline and a Cys-Gly dipeptide. Acts specifically on glutathione, but not on other gamma-glutamyl peptides. Glutathione depletion is an important factor for apoptosis initiation and execution. Acts as a pro-apoptotic component of the unfolded protein response pathway by mediating the pro-apoptotic effects of the ATF4-ATF3-DDIT3/CHOP cascade. Negative regulator of Notch signaling pathway involved in embryonic neurogenesis: acts by inhibiting Notch cleavage by furin, maintaining Notch in an immature inactive form, thereby promoting neurogenesis in embryos.</text>
</comment>
<evidence type="ECO:0000256" key="14">
    <source>
        <dbReference type="SAM" id="MobiDB-lite"/>
    </source>
</evidence>
<name>H3AU62_LATCH</name>
<dbReference type="GO" id="GO:0006751">
    <property type="term" value="P:glutathione catabolic process"/>
    <property type="evidence" value="ECO:0007669"/>
    <property type="project" value="UniProtKB-UniRule"/>
</dbReference>
<evidence type="ECO:0000313" key="16">
    <source>
        <dbReference type="Proteomes" id="UP000008672"/>
    </source>
</evidence>
<evidence type="ECO:0000256" key="5">
    <source>
        <dbReference type="ARBA" id="ARBA00022703"/>
    </source>
</evidence>
<dbReference type="InParanoid" id="H3AU62"/>
<dbReference type="GO" id="GO:0003839">
    <property type="term" value="F:gamma-glutamylcyclotransferase activity"/>
    <property type="evidence" value="ECO:0007669"/>
    <property type="project" value="UniProtKB-UniRule"/>
</dbReference>
<evidence type="ECO:0000256" key="2">
    <source>
        <dbReference type="ARBA" id="ARBA00004601"/>
    </source>
</evidence>
<dbReference type="EMBL" id="AFYH01122039">
    <property type="status" value="NOT_ANNOTATED_CDS"/>
    <property type="molecule type" value="Genomic_DNA"/>
</dbReference>
<feature type="compositionally biased region" description="Basic and acidic residues" evidence="14">
    <location>
        <begin position="16"/>
        <end position="32"/>
    </location>
</feature>
<evidence type="ECO:0000256" key="7">
    <source>
        <dbReference type="ARBA" id="ARBA00022976"/>
    </source>
</evidence>
<evidence type="ECO:0000256" key="3">
    <source>
        <dbReference type="ARBA" id="ARBA00009662"/>
    </source>
</evidence>
<keyword evidence="9" id="KW-0834">Unfolded protein response</keyword>
<reference evidence="16" key="1">
    <citation type="submission" date="2011-08" db="EMBL/GenBank/DDBJ databases">
        <title>The draft genome of Latimeria chalumnae.</title>
        <authorList>
            <person name="Di Palma F."/>
            <person name="Alfoldi J."/>
            <person name="Johnson J."/>
            <person name="Berlin A."/>
            <person name="Gnerre S."/>
            <person name="Jaffe D."/>
            <person name="MacCallum I."/>
            <person name="Young S."/>
            <person name="Walker B.J."/>
            <person name="Lander E."/>
            <person name="Lindblad-Toh K."/>
        </authorList>
    </citation>
    <scope>NUCLEOTIDE SEQUENCE [LARGE SCALE GENOMIC DNA]</scope>
    <source>
        <strain evidence="16">Wild caught</strain>
    </source>
</reference>
<feature type="region of interest" description="Disordered" evidence="14">
    <location>
        <begin position="1"/>
        <end position="32"/>
    </location>
</feature>
<dbReference type="CDD" id="cd06661">
    <property type="entry name" value="GGCT_like"/>
    <property type="match status" value="1"/>
</dbReference>
<dbReference type="GO" id="GO:0005829">
    <property type="term" value="C:cytosol"/>
    <property type="evidence" value="ECO:0007669"/>
    <property type="project" value="UniProtKB-SubCell"/>
</dbReference>
<evidence type="ECO:0000256" key="6">
    <source>
        <dbReference type="ARBA" id="ARBA00022902"/>
    </source>
</evidence>
<dbReference type="Bgee" id="ENSLACG00000011610">
    <property type="expression patterns" value="Expressed in pelvic fin and 5 other cell types or tissues"/>
</dbReference>
<dbReference type="Pfam" id="PF04752">
    <property type="entry name" value="ChaC"/>
    <property type="match status" value="1"/>
</dbReference>
<dbReference type="SUPFAM" id="SSF110857">
    <property type="entry name" value="Gamma-glutamyl cyclotransferase-like"/>
    <property type="match status" value="1"/>
</dbReference>
<organism evidence="15 16">
    <name type="scientific">Latimeria chalumnae</name>
    <name type="common">Coelacanth</name>
    <dbReference type="NCBI Taxonomy" id="7897"/>
    <lineage>
        <taxon>Eukaryota</taxon>
        <taxon>Metazoa</taxon>
        <taxon>Chordata</taxon>
        <taxon>Craniata</taxon>
        <taxon>Vertebrata</taxon>
        <taxon>Euteleostomi</taxon>
        <taxon>Coelacanthiformes</taxon>
        <taxon>Coelacanthidae</taxon>
        <taxon>Latimeria</taxon>
    </lineage>
</organism>
<keyword evidence="7" id="KW-0914">Notch signaling pathway</keyword>
<accession>H3AU62</accession>
<gene>
    <name evidence="15" type="primary">CHAC1</name>
</gene>
<evidence type="ECO:0000256" key="13">
    <source>
        <dbReference type="RuleBase" id="RU363081"/>
    </source>
</evidence>
<keyword evidence="6" id="KW-0524">Neurogenesis</keyword>
<dbReference type="FunCoup" id="H3AU62">
    <property type="interactions" value="473"/>
</dbReference>
<comment type="subcellular location">
    <subcellularLocation>
        <location evidence="1">Cytoplasm</location>
        <location evidence="1">Cytosol</location>
    </subcellularLocation>
    <subcellularLocation>
        <location evidence="2">Golgi apparatus</location>
        <location evidence="2">trans-Golgi network</location>
    </subcellularLocation>
</comment>
<evidence type="ECO:0000256" key="11">
    <source>
        <dbReference type="ARBA" id="ARBA00048073"/>
    </source>
</evidence>
<dbReference type="STRING" id="7897.ENSLACP00000013183"/>
<dbReference type="GO" id="GO:0006986">
    <property type="term" value="P:response to unfolded protein"/>
    <property type="evidence" value="ECO:0007669"/>
    <property type="project" value="UniProtKB-KW"/>
</dbReference>
<dbReference type="GO" id="GO:0007219">
    <property type="term" value="P:Notch signaling pathway"/>
    <property type="evidence" value="ECO:0007669"/>
    <property type="project" value="UniProtKB-KW"/>
</dbReference>
<keyword evidence="5" id="KW-0053">Apoptosis</keyword>
<dbReference type="eggNOG" id="KOG3182">
    <property type="taxonomic scope" value="Eukaryota"/>
</dbReference>
<evidence type="ECO:0000256" key="9">
    <source>
        <dbReference type="ARBA" id="ARBA00023230"/>
    </source>
</evidence>
<comment type="similarity">
    <text evidence="3">Belongs to the gamma-glutamylcyclotransferase family. ChaC subfamily.</text>
</comment>
<dbReference type="PANTHER" id="PTHR12192:SF26">
    <property type="entry name" value="GLUTATHIONE-SPECIFIC GAMMA-GLUTAMYLCYCLOTRANSFERASE 1"/>
    <property type="match status" value="1"/>
</dbReference>
<dbReference type="GO" id="GO:0005794">
    <property type="term" value="C:Golgi apparatus"/>
    <property type="evidence" value="ECO:0007669"/>
    <property type="project" value="UniProtKB-SubCell"/>
</dbReference>
<sequence>ERKKSIASNPPSPHPARWDPSDPARPQQEHEVPPESLWIFGYGSLVWKPDFEFSCSKVGFVRGFSRRFWHGDTFHRGTEKMPGRVVTLMEDCEACTWGVAYEVRGDQIRASLDYLNIRERAKGGYETKLVEFIPQEGGDAIILALVYIATPENPIFLGPASSEDIAMQIATSSGRSGHNIEYLFQLVDFMRLFCPEVEDEHLFAIEEAIIAILPCLDRTEILL</sequence>
<evidence type="ECO:0000256" key="4">
    <source>
        <dbReference type="ARBA" id="ARBA00022490"/>
    </source>
</evidence>
<evidence type="ECO:0000256" key="1">
    <source>
        <dbReference type="ARBA" id="ARBA00004514"/>
    </source>
</evidence>
<reference evidence="15" key="2">
    <citation type="submission" date="2025-08" db="UniProtKB">
        <authorList>
            <consortium name="Ensembl"/>
        </authorList>
    </citation>
    <scope>IDENTIFICATION</scope>
</reference>
<dbReference type="Ensembl" id="ENSLACT00000013279.1">
    <property type="protein sequence ID" value="ENSLACP00000013183.1"/>
    <property type="gene ID" value="ENSLACG00000011610.1"/>
</dbReference>
<dbReference type="OMA" id="HRALKMW"/>
<dbReference type="EC" id="4.3.2.7" evidence="13"/>
<evidence type="ECO:0000256" key="12">
    <source>
        <dbReference type="ARBA" id="ARBA00053732"/>
    </source>
</evidence>